<dbReference type="EMBL" id="GBZX01001088">
    <property type="protein sequence ID" value="JAG91652.1"/>
    <property type="molecule type" value="mRNA"/>
</dbReference>
<name>A0A0C9SCV0_AMBAM</name>
<feature type="signal peptide" evidence="1">
    <location>
        <begin position="1"/>
        <end position="19"/>
    </location>
</feature>
<organism evidence="2">
    <name type="scientific">Amblyomma americanum</name>
    <name type="common">Lone star tick</name>
    <dbReference type="NCBI Taxonomy" id="6943"/>
    <lineage>
        <taxon>Eukaryota</taxon>
        <taxon>Metazoa</taxon>
        <taxon>Ecdysozoa</taxon>
        <taxon>Arthropoda</taxon>
        <taxon>Chelicerata</taxon>
        <taxon>Arachnida</taxon>
        <taxon>Acari</taxon>
        <taxon>Parasitiformes</taxon>
        <taxon>Ixodida</taxon>
        <taxon>Ixodoidea</taxon>
        <taxon>Ixodidae</taxon>
        <taxon>Amblyomminae</taxon>
        <taxon>Amblyomma</taxon>
    </lineage>
</organism>
<reference evidence="2" key="1">
    <citation type="journal article" date="2015" name="PLoS ONE">
        <title>An Insight into the Sialome of the Lone Star Tick, Amblyomma americanum, with a Glimpse on Its Time Dependent Gene Expression.</title>
        <authorList>
            <person name="Karim S."/>
            <person name="Ribeiro J.M."/>
        </authorList>
    </citation>
    <scope>NUCLEOTIDE SEQUENCE</scope>
    <source>
        <tissue evidence="2">Salivary gland</tissue>
    </source>
</reference>
<sequence>MTCFFRRLVGLLLIGLAASDDESTASESSRPWRRFLPRRLLRCLPGGTTNASFPTGSAATVMSLSNVIGWSADPFAGSDGALAMLAIIRRLRYFSQRIAKR</sequence>
<feature type="chain" id="PRO_5002202747" evidence="1">
    <location>
        <begin position="20"/>
        <end position="101"/>
    </location>
</feature>
<dbReference type="AlphaFoldDB" id="A0A0C9SCV0"/>
<keyword evidence="1" id="KW-0732">Signal</keyword>
<proteinExistence type="evidence at transcript level"/>
<accession>A0A0C9SCV0</accession>
<evidence type="ECO:0000313" key="2">
    <source>
        <dbReference type="EMBL" id="JAG91652.1"/>
    </source>
</evidence>
<evidence type="ECO:0000256" key="1">
    <source>
        <dbReference type="SAM" id="SignalP"/>
    </source>
</evidence>
<protein>
    <submittedName>
        <fullName evidence="2">Putative secreted protein</fullName>
    </submittedName>
</protein>